<evidence type="ECO:0000256" key="1">
    <source>
        <dbReference type="SAM" id="Coils"/>
    </source>
</evidence>
<sequence length="195" mass="23378">MSSKRNQPEHNNSSDGEEVLKRSRSTLRTPPKDSLKNKEMEEIKIMLMEMNKEIKTEIKELKTEMKEENKEIRRDINDLKEEIKHNTEEIKNIKIEIERMKEEWTKEKQELKHTEDPKTLKEEMTNMLGNYLGVKINIKRSQKIGLQTCLIELEDEEEKATVLRNKHKLKNASHEKIWITEYLTKGERENESFKR</sequence>
<reference evidence="3" key="1">
    <citation type="submission" date="2025-08" db="UniProtKB">
        <authorList>
            <consortium name="RefSeq"/>
        </authorList>
    </citation>
    <scope>IDENTIFICATION</scope>
    <source>
        <tissue evidence="3">Whole insect</tissue>
    </source>
</reference>
<organism evidence="3">
    <name type="scientific">Diabrotica virgifera virgifera</name>
    <name type="common">western corn rootworm</name>
    <dbReference type="NCBI Taxonomy" id="50390"/>
    <lineage>
        <taxon>Eukaryota</taxon>
        <taxon>Metazoa</taxon>
        <taxon>Ecdysozoa</taxon>
        <taxon>Arthropoda</taxon>
        <taxon>Hexapoda</taxon>
        <taxon>Insecta</taxon>
        <taxon>Pterygota</taxon>
        <taxon>Neoptera</taxon>
        <taxon>Endopterygota</taxon>
        <taxon>Coleoptera</taxon>
        <taxon>Polyphaga</taxon>
        <taxon>Cucujiformia</taxon>
        <taxon>Chrysomeloidea</taxon>
        <taxon>Chrysomelidae</taxon>
        <taxon>Galerucinae</taxon>
        <taxon>Diabroticina</taxon>
        <taxon>Diabroticites</taxon>
        <taxon>Diabrotica</taxon>
    </lineage>
</organism>
<name>A0A6P7GE85_DIAVI</name>
<accession>A0A6P7GE85</accession>
<protein>
    <submittedName>
        <fullName evidence="3">Uncharacterized protein PF11_0207-like</fullName>
    </submittedName>
</protein>
<feature type="region of interest" description="Disordered" evidence="2">
    <location>
        <begin position="1"/>
        <end position="40"/>
    </location>
</feature>
<feature type="compositionally biased region" description="Polar residues" evidence="2">
    <location>
        <begin position="1"/>
        <end position="14"/>
    </location>
</feature>
<keyword evidence="1" id="KW-0175">Coiled coil</keyword>
<evidence type="ECO:0000256" key="2">
    <source>
        <dbReference type="SAM" id="MobiDB-lite"/>
    </source>
</evidence>
<proteinExistence type="predicted"/>
<dbReference type="InParanoid" id="A0A6P7GE85"/>
<gene>
    <name evidence="3" type="primary">LOC114341251</name>
</gene>
<feature type="compositionally biased region" description="Basic and acidic residues" evidence="2">
    <location>
        <begin position="30"/>
        <end position="40"/>
    </location>
</feature>
<dbReference type="AlphaFoldDB" id="A0A6P7GE85"/>
<feature type="coiled-coil region" evidence="1">
    <location>
        <begin position="40"/>
        <end position="114"/>
    </location>
</feature>
<dbReference type="RefSeq" id="XP_028147851.1">
    <property type="nucleotide sequence ID" value="XM_028292050.1"/>
</dbReference>
<evidence type="ECO:0000313" key="3">
    <source>
        <dbReference type="RefSeq" id="XP_028147851.1"/>
    </source>
</evidence>